<dbReference type="GO" id="GO:0043634">
    <property type="term" value="P:polyadenylation-dependent ncRNA catabolic process"/>
    <property type="evidence" value="ECO:0007669"/>
    <property type="project" value="TreeGrafter"/>
</dbReference>
<reference evidence="10" key="1">
    <citation type="submission" date="2021-11" db="EMBL/GenBank/DDBJ databases">
        <authorList>
            <person name="Herlambang A."/>
            <person name="Guo Y."/>
            <person name="Takashima Y."/>
            <person name="Nishizawa T."/>
        </authorList>
    </citation>
    <scope>NUCLEOTIDE SEQUENCE</scope>
    <source>
        <strain evidence="10">E1425</strain>
    </source>
</reference>
<feature type="compositionally biased region" description="Basic residues" evidence="7">
    <location>
        <begin position="24"/>
        <end position="36"/>
    </location>
</feature>
<evidence type="ECO:0000256" key="2">
    <source>
        <dbReference type="ARBA" id="ARBA00008593"/>
    </source>
</evidence>
<dbReference type="AlphaFoldDB" id="A0A9P3H2X6"/>
<dbReference type="EC" id="2.7.7.19" evidence="3"/>
<sequence>MVKRDKNAHQSNHYKATHSSGGKANKKSGGKAKKGNKSINKFLGIGKPGPHLLKHKQQQSLRKAHVKGSPRQQQAQGQGQGQAQGQAKQGQGQQHKQKPQQRQQQKQALSPRAKRAALLKARRELREEKNKEKAYHPDIHTNNSNYSDYTNNKNIYDRMADHDPSGPSSAPKQPQHRHHLRDPVAHAGVIDVDEYEADLAYVYRDDPREVPSSHQNSPFDTDGTSSAMSTAASTPEPSSTLTPAELQQRLEQKKKKKVERKRLRKQEKARVKAERKAEAQEARAGKGRSGKEIGDNDYLSPVLRPIDAESTFIYGDAPIAKPKKVSETPEKDANQDGEGEDAVRNGADFIGFDFSDGEEEKEPLPPVSVSIPAPTRPHGEKRKRDSDDGSDAEGSTGPPPGCPWMGHRQYSKMPSVPLMLTQELKDFVEYISPTREEHQVRKYAFRRIKEAVQLLWPDATLEIFGSFPTQLYLPSSDLDIVVLRRREFVKNDLYRLASHLRECKVAEEFTVVAKARVPIVKCRETISSLPIDISFNITNGLESAQIVKKYMEEVPALRPMTMLIKHFLMIKGYNEVFNGGIGSYTTMIMILSFLQMHPQIQTGMINAEENLGVLLIEFFELYGLCYNYAKVGLSVMGGGAYFVKTGQPQFRAGRPELLLSSIDPNDVENDTARGSYQLSKIREVFVGAYGSLTNSMQERHRTLFGGGQRSDRTKHFRFDEHNRVPADSVEKSSGVHHGTQLSLIKDVMSVPHAVLHHRRHVEAVFYEGSYQDIFSDPHGLLGLDQIEGRPY</sequence>
<evidence type="ECO:0000256" key="7">
    <source>
        <dbReference type="SAM" id="MobiDB-lite"/>
    </source>
</evidence>
<dbReference type="Gene3D" id="1.10.1410.10">
    <property type="match status" value="1"/>
</dbReference>
<evidence type="ECO:0000256" key="5">
    <source>
        <dbReference type="ARBA" id="ARBA00022723"/>
    </source>
</evidence>
<feature type="region of interest" description="Disordered" evidence="7">
    <location>
        <begin position="312"/>
        <end position="406"/>
    </location>
</feature>
<organism evidence="10 11">
    <name type="scientific">Entomortierella parvispora</name>
    <dbReference type="NCBI Taxonomy" id="205924"/>
    <lineage>
        <taxon>Eukaryota</taxon>
        <taxon>Fungi</taxon>
        <taxon>Fungi incertae sedis</taxon>
        <taxon>Mucoromycota</taxon>
        <taxon>Mortierellomycotina</taxon>
        <taxon>Mortierellomycetes</taxon>
        <taxon>Mortierellales</taxon>
        <taxon>Mortierellaceae</taxon>
        <taxon>Entomortierella</taxon>
    </lineage>
</organism>
<dbReference type="InterPro" id="IPR045862">
    <property type="entry name" value="Trf4-like"/>
</dbReference>
<dbReference type="OrthoDB" id="273917at2759"/>
<keyword evidence="6" id="KW-0460">Magnesium</keyword>
<dbReference type="Pfam" id="PF03828">
    <property type="entry name" value="PAP_assoc"/>
    <property type="match status" value="1"/>
</dbReference>
<reference evidence="10" key="2">
    <citation type="journal article" date="2022" name="Microbiol. Resour. Announc.">
        <title>Whole-Genome Sequence of Entomortierella parvispora E1425, a Mucoromycotan Fungus Associated with Burkholderiaceae-Related Endosymbiotic Bacteria.</title>
        <authorList>
            <person name="Herlambang A."/>
            <person name="Guo Y."/>
            <person name="Takashima Y."/>
            <person name="Narisawa K."/>
            <person name="Ohta H."/>
            <person name="Nishizawa T."/>
        </authorList>
    </citation>
    <scope>NUCLEOTIDE SEQUENCE</scope>
    <source>
        <strain evidence="10">E1425</strain>
    </source>
</reference>
<dbReference type="EMBL" id="BQFW01000002">
    <property type="protein sequence ID" value="GJJ69126.1"/>
    <property type="molecule type" value="Genomic_DNA"/>
</dbReference>
<dbReference type="PANTHER" id="PTHR23092:SF15">
    <property type="entry name" value="INACTIVE NON-CANONICAL POLY(A) RNA POLYMERASE PROTEIN TRF4-2-RELATED"/>
    <property type="match status" value="1"/>
</dbReference>
<feature type="region of interest" description="Disordered" evidence="7">
    <location>
        <begin position="203"/>
        <end position="299"/>
    </location>
</feature>
<feature type="compositionally biased region" description="Basic and acidic residues" evidence="7">
    <location>
        <begin position="266"/>
        <end position="294"/>
    </location>
</feature>
<feature type="compositionally biased region" description="Low complexity" evidence="7">
    <location>
        <begin position="141"/>
        <end position="154"/>
    </location>
</feature>
<feature type="compositionally biased region" description="Basic and acidic residues" evidence="7">
    <location>
        <begin position="155"/>
        <end position="164"/>
    </location>
</feature>
<feature type="compositionally biased region" description="Low complexity" evidence="7">
    <location>
        <begin position="72"/>
        <end position="108"/>
    </location>
</feature>
<dbReference type="Gene3D" id="3.30.460.10">
    <property type="entry name" value="Beta Polymerase, domain 2"/>
    <property type="match status" value="1"/>
</dbReference>
<comment type="cofactor">
    <cofactor evidence="1">
        <name>Mn(2+)</name>
        <dbReference type="ChEBI" id="CHEBI:29035"/>
    </cofactor>
</comment>
<dbReference type="GO" id="GO:0005730">
    <property type="term" value="C:nucleolus"/>
    <property type="evidence" value="ECO:0007669"/>
    <property type="project" value="TreeGrafter"/>
</dbReference>
<evidence type="ECO:0000256" key="4">
    <source>
        <dbReference type="ARBA" id="ARBA00022679"/>
    </source>
</evidence>
<dbReference type="Proteomes" id="UP000827284">
    <property type="component" value="Unassembled WGS sequence"/>
</dbReference>
<dbReference type="Pfam" id="PF22600">
    <property type="entry name" value="MTPAP-like_central"/>
    <property type="match status" value="1"/>
</dbReference>
<feature type="compositionally biased region" description="Basic and acidic residues" evidence="7">
    <location>
        <begin position="121"/>
        <end position="139"/>
    </location>
</feature>
<keyword evidence="11" id="KW-1185">Reference proteome</keyword>
<dbReference type="GO" id="GO:0046872">
    <property type="term" value="F:metal ion binding"/>
    <property type="evidence" value="ECO:0007669"/>
    <property type="project" value="UniProtKB-KW"/>
</dbReference>
<dbReference type="InterPro" id="IPR043519">
    <property type="entry name" value="NT_sf"/>
</dbReference>
<name>A0A9P3H2X6_9FUNG</name>
<feature type="compositionally biased region" description="Polar residues" evidence="7">
    <location>
        <begin position="9"/>
        <end position="18"/>
    </location>
</feature>
<feature type="compositionally biased region" description="Low complexity" evidence="7">
    <location>
        <begin position="221"/>
        <end position="249"/>
    </location>
</feature>
<dbReference type="GO" id="GO:1990817">
    <property type="term" value="F:poly(A) RNA polymerase activity"/>
    <property type="evidence" value="ECO:0007669"/>
    <property type="project" value="UniProtKB-EC"/>
</dbReference>
<protein>
    <recommendedName>
        <fullName evidence="3">polynucleotide adenylyltransferase</fullName>
        <ecNumber evidence="3">2.7.7.19</ecNumber>
    </recommendedName>
</protein>
<evidence type="ECO:0000256" key="3">
    <source>
        <dbReference type="ARBA" id="ARBA00012388"/>
    </source>
</evidence>
<accession>A0A9P3H2X6</accession>
<dbReference type="PANTHER" id="PTHR23092">
    <property type="entry name" value="POLY(A) RNA POLYMERASE"/>
    <property type="match status" value="1"/>
</dbReference>
<feature type="domain" description="PAP-associated" evidence="8">
    <location>
        <begin position="610"/>
        <end position="669"/>
    </location>
</feature>
<dbReference type="InterPro" id="IPR002058">
    <property type="entry name" value="PAP_assoc"/>
</dbReference>
<gene>
    <name evidence="10" type="ORF">EMPS_01472</name>
</gene>
<comment type="similarity">
    <text evidence="2">Belongs to the DNA polymerase type-B-like family.</text>
</comment>
<evidence type="ECO:0000259" key="8">
    <source>
        <dbReference type="Pfam" id="PF03828"/>
    </source>
</evidence>
<feature type="domain" description="Poly(A) RNA polymerase mitochondrial-like central palm" evidence="9">
    <location>
        <begin position="420"/>
        <end position="551"/>
    </location>
</feature>
<dbReference type="GO" id="GO:0010605">
    <property type="term" value="P:negative regulation of macromolecule metabolic process"/>
    <property type="evidence" value="ECO:0007669"/>
    <property type="project" value="UniProtKB-ARBA"/>
</dbReference>
<evidence type="ECO:0000256" key="6">
    <source>
        <dbReference type="ARBA" id="ARBA00022842"/>
    </source>
</evidence>
<dbReference type="FunFam" id="3.30.460.10:FF:000006">
    <property type="entry name" value="non-canonical poly(A) RNA polymerase PAPD5"/>
    <property type="match status" value="1"/>
</dbReference>
<evidence type="ECO:0000259" key="9">
    <source>
        <dbReference type="Pfam" id="PF22600"/>
    </source>
</evidence>
<dbReference type="InterPro" id="IPR054708">
    <property type="entry name" value="MTPAP-like_central"/>
</dbReference>
<keyword evidence="5" id="KW-0479">Metal-binding</keyword>
<feature type="compositionally biased region" description="Basic residues" evidence="7">
    <location>
        <begin position="52"/>
        <end position="68"/>
    </location>
</feature>
<dbReference type="GO" id="GO:0031499">
    <property type="term" value="C:TRAMP complex"/>
    <property type="evidence" value="ECO:0007669"/>
    <property type="project" value="TreeGrafter"/>
</dbReference>
<proteinExistence type="inferred from homology"/>
<dbReference type="SUPFAM" id="SSF81301">
    <property type="entry name" value="Nucleotidyltransferase"/>
    <property type="match status" value="1"/>
</dbReference>
<feature type="compositionally biased region" description="Basic residues" evidence="7">
    <location>
        <begin position="252"/>
        <end position="265"/>
    </location>
</feature>
<evidence type="ECO:0000313" key="11">
    <source>
        <dbReference type="Proteomes" id="UP000827284"/>
    </source>
</evidence>
<dbReference type="SUPFAM" id="SSF81631">
    <property type="entry name" value="PAP/OAS1 substrate-binding domain"/>
    <property type="match status" value="1"/>
</dbReference>
<feature type="compositionally biased region" description="Basic and acidic residues" evidence="7">
    <location>
        <begin position="324"/>
        <end position="334"/>
    </location>
</feature>
<keyword evidence="4" id="KW-0808">Transferase</keyword>
<feature type="region of interest" description="Disordered" evidence="7">
    <location>
        <begin position="1"/>
        <end position="191"/>
    </location>
</feature>
<evidence type="ECO:0000256" key="1">
    <source>
        <dbReference type="ARBA" id="ARBA00001936"/>
    </source>
</evidence>
<comment type="caution">
    <text evidence="10">The sequence shown here is derived from an EMBL/GenBank/DDBJ whole genome shotgun (WGS) entry which is preliminary data.</text>
</comment>
<dbReference type="GO" id="GO:0003729">
    <property type="term" value="F:mRNA binding"/>
    <property type="evidence" value="ECO:0007669"/>
    <property type="project" value="TreeGrafter"/>
</dbReference>
<evidence type="ECO:0000313" key="10">
    <source>
        <dbReference type="EMBL" id="GJJ69126.1"/>
    </source>
</evidence>
<dbReference type="GO" id="GO:0031123">
    <property type="term" value="P:RNA 3'-end processing"/>
    <property type="evidence" value="ECO:0007669"/>
    <property type="project" value="TreeGrafter"/>
</dbReference>
<dbReference type="CDD" id="cd05402">
    <property type="entry name" value="NT_PAP_TUTase"/>
    <property type="match status" value="1"/>
</dbReference>